<evidence type="ECO:0000313" key="2">
    <source>
        <dbReference type="Proteomes" id="UP001604336"/>
    </source>
</evidence>
<dbReference type="Proteomes" id="UP001604336">
    <property type="component" value="Unassembled WGS sequence"/>
</dbReference>
<organism evidence="1 2">
    <name type="scientific">Abeliophyllum distichum</name>
    <dbReference type="NCBI Taxonomy" id="126358"/>
    <lineage>
        <taxon>Eukaryota</taxon>
        <taxon>Viridiplantae</taxon>
        <taxon>Streptophyta</taxon>
        <taxon>Embryophyta</taxon>
        <taxon>Tracheophyta</taxon>
        <taxon>Spermatophyta</taxon>
        <taxon>Magnoliopsida</taxon>
        <taxon>eudicotyledons</taxon>
        <taxon>Gunneridae</taxon>
        <taxon>Pentapetalae</taxon>
        <taxon>asterids</taxon>
        <taxon>lamiids</taxon>
        <taxon>Lamiales</taxon>
        <taxon>Oleaceae</taxon>
        <taxon>Forsythieae</taxon>
        <taxon>Abeliophyllum</taxon>
    </lineage>
</organism>
<comment type="caution">
    <text evidence="1">The sequence shown here is derived from an EMBL/GenBank/DDBJ whole genome shotgun (WGS) entry which is preliminary data.</text>
</comment>
<proteinExistence type="predicted"/>
<evidence type="ECO:0000313" key="1">
    <source>
        <dbReference type="EMBL" id="KAL2532844.1"/>
    </source>
</evidence>
<dbReference type="EMBL" id="JBFOLK010000002">
    <property type="protein sequence ID" value="KAL2532844.1"/>
    <property type="molecule type" value="Genomic_DNA"/>
</dbReference>
<sequence>MLFMRYAHLAELIYDSDVRWYLQLHIHDSFALFSTKITLYQHRTSLCFIEASISSQRITKGKNCSHIPSVVPHEQSVSSHSRHESGVHTLAKVDVRITCLFANGDLTRSSNKHKGEDVTNTFVLTAEIPSIDEKRPRAFDRPTSEEVSNVNSVLACSIVMASSQLTAKKAGNNKENIKVNQIFCNN</sequence>
<keyword evidence="2" id="KW-1185">Reference proteome</keyword>
<name>A0ABD1V671_9LAMI</name>
<accession>A0ABD1V671</accession>
<gene>
    <name evidence="1" type="ORF">Adt_06195</name>
</gene>
<reference evidence="2" key="1">
    <citation type="submission" date="2024-07" db="EMBL/GenBank/DDBJ databases">
        <title>Two chromosome-level genome assemblies of Korean endemic species Abeliophyllum distichum and Forsythia ovata (Oleaceae).</title>
        <authorList>
            <person name="Jang H."/>
        </authorList>
    </citation>
    <scope>NUCLEOTIDE SEQUENCE [LARGE SCALE GENOMIC DNA]</scope>
</reference>
<dbReference type="AlphaFoldDB" id="A0ABD1V671"/>
<protein>
    <submittedName>
        <fullName evidence="1">Uncharacterized protein</fullName>
    </submittedName>
</protein>